<comment type="similarity">
    <text evidence="1">Belongs to the carnitine/choline acetyltransferase family.</text>
</comment>
<dbReference type="InterPro" id="IPR039551">
    <property type="entry name" value="Cho/carn_acyl_trans"/>
</dbReference>
<evidence type="ECO:0000313" key="7">
    <source>
        <dbReference type="Proteomes" id="UP000261340"/>
    </source>
</evidence>
<dbReference type="InterPro" id="IPR023213">
    <property type="entry name" value="CAT-like_dom_sf"/>
</dbReference>
<dbReference type="GO" id="GO:0005777">
    <property type="term" value="C:peroxisome"/>
    <property type="evidence" value="ECO:0007669"/>
    <property type="project" value="TreeGrafter"/>
</dbReference>
<name>A0A3Q0RDS6_AMPCI</name>
<dbReference type="Ensembl" id="ENSACIT00000008951.1">
    <property type="protein sequence ID" value="ENSACIP00000008691.1"/>
    <property type="gene ID" value="ENSACIG00000006703.1"/>
</dbReference>
<accession>A0A3Q0RDS6</accession>
<sequence>MSVGMMNASGQVRSCQLVKPVPMTLVTSRYLNHQKGLPHVPVPPLRETCESYISFLEPIVEEDELKQTKQLVEEFMKEGGVGEKLQRMLEKKACNTDNWVSSAHYFENRNSVVIYSNYSIVYPRMAFRDEQEHISVCVTRYFETLPAENFGGNPLCMEQYSQLLSACRIPGLETDSVMFHGKNSNYITVAHNSQFFMVDVYNSDGTLLTVDQLCVQLKRICNSSEIHTEPVGILTTLNRDSWSKVYLSLIKEQTNKESLSAIERSICTVCLDRAMPQESQEFSLCDFHLVTHGGGSQWNSANRWFDKSLQIIIAEDGSWGINVNHIAADATVTMAFTDYLVASMKKPEMMQSAITPSPMPQKLHFSITPDIRKVIEEAKRSMDRNIQNLDLNVMVFDHFGKDYLKARNLSPDAFIQMALLLAYYRMNKQCCASYEAAFQRMFRHGRISLVLPTSSVSAAFVKAFDDPKKQNTQKINLLEKAIKTHRENTNAVIRGHDIVIHLYALNMQAVENKISMPDIFTDTSYNKFLDFQLITSQVTSKTGSVVVQQVDDHTGYHGCYGVYDSHFVFELAASNTYKRQNAHHLIQAVKDALLDMRALLEQSPRAT</sequence>
<dbReference type="Gene3D" id="3.30.559.70">
    <property type="entry name" value="Choline/Carnitine o-acyltransferase, domain 2"/>
    <property type="match status" value="1"/>
</dbReference>
<keyword evidence="2" id="KW-0808">Transferase</keyword>
<proteinExistence type="inferred from homology"/>
<dbReference type="InterPro" id="IPR042231">
    <property type="entry name" value="Cho/carn_acyl_trans_2"/>
</dbReference>
<organism evidence="6 7">
    <name type="scientific">Amphilophus citrinellus</name>
    <name type="common">Midas cichlid</name>
    <name type="synonym">Cichlasoma citrinellum</name>
    <dbReference type="NCBI Taxonomy" id="61819"/>
    <lineage>
        <taxon>Eukaryota</taxon>
        <taxon>Metazoa</taxon>
        <taxon>Chordata</taxon>
        <taxon>Craniata</taxon>
        <taxon>Vertebrata</taxon>
        <taxon>Euteleostomi</taxon>
        <taxon>Actinopterygii</taxon>
        <taxon>Neopterygii</taxon>
        <taxon>Teleostei</taxon>
        <taxon>Neoteleostei</taxon>
        <taxon>Acanthomorphata</taxon>
        <taxon>Ovalentaria</taxon>
        <taxon>Cichlomorphae</taxon>
        <taxon>Cichliformes</taxon>
        <taxon>Cichlidae</taxon>
        <taxon>New World cichlids</taxon>
        <taxon>Cichlasomatinae</taxon>
        <taxon>Heroini</taxon>
        <taxon>Amphilophus</taxon>
    </lineage>
</organism>
<dbReference type="Proteomes" id="UP000261340">
    <property type="component" value="Unplaced"/>
</dbReference>
<dbReference type="Pfam" id="PF00755">
    <property type="entry name" value="Carn_acyltransf"/>
    <property type="match status" value="1"/>
</dbReference>
<evidence type="ECO:0000256" key="3">
    <source>
        <dbReference type="ARBA" id="ARBA00023315"/>
    </source>
</evidence>
<keyword evidence="3" id="KW-0012">Acyltransferase</keyword>
<evidence type="ECO:0000313" key="6">
    <source>
        <dbReference type="Ensembl" id="ENSACIP00000008691.1"/>
    </source>
</evidence>
<evidence type="ECO:0000259" key="5">
    <source>
        <dbReference type="Pfam" id="PF00755"/>
    </source>
</evidence>
<dbReference type="GeneTree" id="ENSGT01150000286917"/>
<evidence type="ECO:0000256" key="2">
    <source>
        <dbReference type="ARBA" id="ARBA00022679"/>
    </source>
</evidence>
<protein>
    <submittedName>
        <fullName evidence="6">Carnitine O-acetyltransferase a</fullName>
    </submittedName>
</protein>
<dbReference type="AlphaFoldDB" id="A0A3Q0RDS6"/>
<dbReference type="GO" id="GO:0019254">
    <property type="term" value="P:carnitine metabolic process, CoA-linked"/>
    <property type="evidence" value="ECO:0007669"/>
    <property type="project" value="TreeGrafter"/>
</dbReference>
<dbReference type="GO" id="GO:0004092">
    <property type="term" value="F:carnitine O-acetyltransferase activity"/>
    <property type="evidence" value="ECO:0007669"/>
    <property type="project" value="TreeGrafter"/>
</dbReference>
<dbReference type="PANTHER" id="PTHR22589:SF50">
    <property type="entry name" value="CARNITINE O-ACETYLTRANSFERASE"/>
    <property type="match status" value="1"/>
</dbReference>
<reference evidence="6" key="2">
    <citation type="submission" date="2025-09" db="UniProtKB">
        <authorList>
            <consortium name="Ensembl"/>
        </authorList>
    </citation>
    <scope>IDENTIFICATION</scope>
</reference>
<dbReference type="Gene3D" id="3.30.559.10">
    <property type="entry name" value="Chloramphenicol acetyltransferase-like domain"/>
    <property type="match status" value="1"/>
</dbReference>
<dbReference type="InterPro" id="IPR000542">
    <property type="entry name" value="Carn_acyl_trans"/>
</dbReference>
<dbReference type="PANTHER" id="PTHR22589">
    <property type="entry name" value="CARNITINE O-ACYLTRANSFERASE"/>
    <property type="match status" value="1"/>
</dbReference>
<reference evidence="6" key="1">
    <citation type="submission" date="2025-08" db="UniProtKB">
        <authorList>
            <consortium name="Ensembl"/>
        </authorList>
    </citation>
    <scope>IDENTIFICATION</scope>
</reference>
<keyword evidence="7" id="KW-1185">Reference proteome</keyword>
<evidence type="ECO:0000256" key="4">
    <source>
        <dbReference type="PIRSR" id="PIRSR600542-1"/>
    </source>
</evidence>
<feature type="domain" description="Choline/carnitine acyltransferase" evidence="5">
    <location>
        <begin position="40"/>
        <end position="590"/>
    </location>
</feature>
<dbReference type="SUPFAM" id="SSF52777">
    <property type="entry name" value="CoA-dependent acyltransferases"/>
    <property type="match status" value="2"/>
</dbReference>
<evidence type="ECO:0000256" key="1">
    <source>
        <dbReference type="ARBA" id="ARBA00005232"/>
    </source>
</evidence>
<feature type="active site" description="Proton acceptor" evidence="4">
    <location>
        <position position="325"/>
    </location>
</feature>